<name>A0A0E3PWF7_METMZ</name>
<dbReference type="GeneID" id="24850722"/>
<evidence type="ECO:0000259" key="6">
    <source>
        <dbReference type="Pfam" id="PF01699"/>
    </source>
</evidence>
<sequence length="349" mass="37659">MVITNFLILLLGLVFLVKGSDYFVKSASSIAKKLGISEFIIGLTLVAVGTSIPELASSMAASIQQASGIVIGNVVGSNIANIGLIVGIAAFLSPMKTEVEMLRRDGYIMLFAALLFFAFALNGELSKIEASLFLLLYIAYTFFLFEETDKHEGKLYFKEFIKYFVKFQYINSARQKINGINNGVSRTNGDSGNKNCQPKNSFSKDILALILSCAAIIIGAKYFVSESIFFAEILGIPDTIIGTTLVAIGTSLPELAVTVSAARQGYGNIALGNIIGSNITNILMILGVSGLLFPIAVAEISLVFTAPVMIFISVVLLIFISTGWEIKRWEGAALLSLYAAFLFVLFRVS</sequence>
<feature type="transmembrane region" description="Helical" evidence="5">
    <location>
        <begin position="302"/>
        <end position="320"/>
    </location>
</feature>
<dbReference type="NCBIfam" id="TIGR00367">
    <property type="entry name" value="calcium/sodium antiporter"/>
    <property type="match status" value="1"/>
</dbReference>
<dbReference type="GO" id="GO:0005886">
    <property type="term" value="C:plasma membrane"/>
    <property type="evidence" value="ECO:0007669"/>
    <property type="project" value="TreeGrafter"/>
</dbReference>
<dbReference type="Pfam" id="PF01699">
    <property type="entry name" value="Na_Ca_ex"/>
    <property type="match status" value="2"/>
</dbReference>
<dbReference type="GO" id="GO:0006874">
    <property type="term" value="P:intracellular calcium ion homeostasis"/>
    <property type="evidence" value="ECO:0007669"/>
    <property type="project" value="TreeGrafter"/>
</dbReference>
<dbReference type="EMBL" id="CP009509">
    <property type="protein sequence ID" value="AKB40049.1"/>
    <property type="molecule type" value="Genomic_DNA"/>
</dbReference>
<feature type="transmembrane region" description="Helical" evidence="5">
    <location>
        <begin position="274"/>
        <end position="296"/>
    </location>
</feature>
<dbReference type="AlphaFoldDB" id="A0A0E3PWF7"/>
<dbReference type="InterPro" id="IPR004837">
    <property type="entry name" value="NaCa_Exmemb"/>
</dbReference>
<organism evidence="7 8">
    <name type="scientific">Methanosarcina mazei WWM610</name>
    <dbReference type="NCBI Taxonomy" id="1434117"/>
    <lineage>
        <taxon>Archaea</taxon>
        <taxon>Methanobacteriati</taxon>
        <taxon>Methanobacteriota</taxon>
        <taxon>Stenosarchaea group</taxon>
        <taxon>Methanomicrobia</taxon>
        <taxon>Methanosarcinales</taxon>
        <taxon>Methanosarcinaceae</taxon>
        <taxon>Methanosarcina</taxon>
    </lineage>
</organism>
<evidence type="ECO:0000256" key="2">
    <source>
        <dbReference type="ARBA" id="ARBA00022692"/>
    </source>
</evidence>
<dbReference type="GO" id="GO:0008273">
    <property type="term" value="F:calcium, potassium:sodium antiporter activity"/>
    <property type="evidence" value="ECO:0007669"/>
    <property type="project" value="TreeGrafter"/>
</dbReference>
<dbReference type="Gene3D" id="1.20.1420.30">
    <property type="entry name" value="NCX, central ion-binding region"/>
    <property type="match status" value="2"/>
</dbReference>
<dbReference type="InterPro" id="IPR044880">
    <property type="entry name" value="NCX_ion-bd_dom_sf"/>
</dbReference>
<dbReference type="InterPro" id="IPR004481">
    <property type="entry name" value="K/Na/Ca-exchanger"/>
</dbReference>
<evidence type="ECO:0000313" key="8">
    <source>
        <dbReference type="Proteomes" id="UP000033058"/>
    </source>
</evidence>
<reference evidence="7 8" key="1">
    <citation type="submission" date="2014-07" db="EMBL/GenBank/DDBJ databases">
        <title>Methanogenic archaea and the global carbon cycle.</title>
        <authorList>
            <person name="Henriksen J.R."/>
            <person name="Luke J."/>
            <person name="Reinhart S."/>
            <person name="Benedict M.N."/>
            <person name="Youngblut N.D."/>
            <person name="Metcalf M.E."/>
            <person name="Whitaker R.J."/>
            <person name="Metcalf W.W."/>
        </authorList>
    </citation>
    <scope>NUCLEOTIDE SEQUENCE [LARGE SCALE GENOMIC DNA]</scope>
    <source>
        <strain evidence="7 8">WWM610</strain>
    </source>
</reference>
<feature type="domain" description="Sodium/calcium exchanger membrane region" evidence="6">
    <location>
        <begin position="206"/>
        <end position="346"/>
    </location>
</feature>
<evidence type="ECO:0000256" key="1">
    <source>
        <dbReference type="ARBA" id="ARBA00004141"/>
    </source>
</evidence>
<dbReference type="GO" id="GO:0005262">
    <property type="term" value="F:calcium channel activity"/>
    <property type="evidence" value="ECO:0007669"/>
    <property type="project" value="TreeGrafter"/>
</dbReference>
<feature type="transmembrane region" description="Helical" evidence="5">
    <location>
        <begin position="239"/>
        <end position="262"/>
    </location>
</feature>
<evidence type="ECO:0000256" key="4">
    <source>
        <dbReference type="ARBA" id="ARBA00023136"/>
    </source>
</evidence>
<proteinExistence type="predicted"/>
<dbReference type="Proteomes" id="UP000033058">
    <property type="component" value="Chromosome"/>
</dbReference>
<feature type="domain" description="Sodium/calcium exchanger membrane region" evidence="6">
    <location>
        <begin position="6"/>
        <end position="145"/>
    </location>
</feature>
<keyword evidence="3 5" id="KW-1133">Transmembrane helix</keyword>
<comment type="subcellular location">
    <subcellularLocation>
        <location evidence="1">Membrane</location>
        <topology evidence="1">Multi-pass membrane protein</topology>
    </subcellularLocation>
</comment>
<evidence type="ECO:0000256" key="3">
    <source>
        <dbReference type="ARBA" id="ARBA00022989"/>
    </source>
</evidence>
<protein>
    <submittedName>
        <fullName evidence="7">Sodium/calcium exchanger protein</fullName>
    </submittedName>
</protein>
<dbReference type="HOGENOM" id="CLU_007948_0_3_2"/>
<evidence type="ECO:0000256" key="5">
    <source>
        <dbReference type="SAM" id="Phobius"/>
    </source>
</evidence>
<keyword evidence="4 5" id="KW-0472">Membrane</keyword>
<dbReference type="PANTHER" id="PTHR10846">
    <property type="entry name" value="SODIUM/POTASSIUM/CALCIUM EXCHANGER"/>
    <property type="match status" value="1"/>
</dbReference>
<feature type="transmembrane region" description="Helical" evidence="5">
    <location>
        <begin position="105"/>
        <end position="122"/>
    </location>
</feature>
<accession>A0A0E3PWF7</accession>
<feature type="transmembrane region" description="Helical" evidence="5">
    <location>
        <begin position="206"/>
        <end position="224"/>
    </location>
</feature>
<gene>
    <name evidence="7" type="ORF">MSMAW_1058</name>
</gene>
<dbReference type="PANTHER" id="PTHR10846:SF8">
    <property type="entry name" value="INNER MEMBRANE PROTEIN YRBG"/>
    <property type="match status" value="1"/>
</dbReference>
<feature type="transmembrane region" description="Helical" evidence="5">
    <location>
        <begin position="6"/>
        <end position="24"/>
    </location>
</feature>
<evidence type="ECO:0000313" key="7">
    <source>
        <dbReference type="EMBL" id="AKB40049.1"/>
    </source>
</evidence>
<feature type="transmembrane region" description="Helical" evidence="5">
    <location>
        <begin position="36"/>
        <end position="56"/>
    </location>
</feature>
<dbReference type="PATRIC" id="fig|1434117.4.peg.1328"/>
<feature type="transmembrane region" description="Helical" evidence="5">
    <location>
        <begin position="332"/>
        <end position="348"/>
    </location>
</feature>
<dbReference type="RefSeq" id="WP_048037145.1">
    <property type="nucleotide sequence ID" value="NZ_CP009509.1"/>
</dbReference>
<feature type="transmembrane region" description="Helical" evidence="5">
    <location>
        <begin position="68"/>
        <end position="93"/>
    </location>
</feature>
<keyword evidence="2 5" id="KW-0812">Transmembrane</keyword>